<accession>A0ACB9CPA0</accession>
<evidence type="ECO:0000313" key="2">
    <source>
        <dbReference type="Proteomes" id="UP001055879"/>
    </source>
</evidence>
<proteinExistence type="predicted"/>
<reference evidence="2" key="1">
    <citation type="journal article" date="2022" name="Mol. Ecol. Resour.">
        <title>The genomes of chicory, endive, great burdock and yacon provide insights into Asteraceae palaeo-polyploidization history and plant inulin production.</title>
        <authorList>
            <person name="Fan W."/>
            <person name="Wang S."/>
            <person name="Wang H."/>
            <person name="Wang A."/>
            <person name="Jiang F."/>
            <person name="Liu H."/>
            <person name="Zhao H."/>
            <person name="Xu D."/>
            <person name="Zhang Y."/>
        </authorList>
    </citation>
    <scope>NUCLEOTIDE SEQUENCE [LARGE SCALE GENOMIC DNA]</scope>
    <source>
        <strain evidence="2">cv. Niubang</strain>
    </source>
</reference>
<protein>
    <submittedName>
        <fullName evidence="1">Uncharacterized protein</fullName>
    </submittedName>
</protein>
<name>A0ACB9CPA0_ARCLA</name>
<comment type="caution">
    <text evidence="1">The sequence shown here is derived from an EMBL/GenBank/DDBJ whole genome shotgun (WGS) entry which is preliminary data.</text>
</comment>
<evidence type="ECO:0000313" key="1">
    <source>
        <dbReference type="EMBL" id="KAI3736075.1"/>
    </source>
</evidence>
<keyword evidence="2" id="KW-1185">Reference proteome</keyword>
<dbReference type="Proteomes" id="UP001055879">
    <property type="component" value="Linkage Group LG04"/>
</dbReference>
<dbReference type="EMBL" id="CM042050">
    <property type="protein sequence ID" value="KAI3736075.1"/>
    <property type="molecule type" value="Genomic_DNA"/>
</dbReference>
<sequence>MGFKENHVVHATVALTMRRILEALMANMDEVGTRKSMIHLGHGDPSAYPCFRTSTIDEDALVEATRSARFNCYAPGAIAEYLSRDLPYKLTSDDVFLTVEADHAIEVLLTILALPCENILFPIPNYPTYEVEARFSLLKVCHYDLLPEKGWEVDLAGVKALANDQTVAIVLINLGNPCGNVFTFKHLKKIEETTRKLGIMVIADEVYAHQVFGEKLFIPMGVFGDITPVVILGTLSK</sequence>
<reference evidence="1 2" key="2">
    <citation type="journal article" date="2022" name="Mol. Ecol. Resour.">
        <title>The genomes of chicory, endive, great burdock and yacon provide insights into Asteraceae paleo-polyploidization history and plant inulin production.</title>
        <authorList>
            <person name="Fan W."/>
            <person name="Wang S."/>
            <person name="Wang H."/>
            <person name="Wang A."/>
            <person name="Jiang F."/>
            <person name="Liu H."/>
            <person name="Zhao H."/>
            <person name="Xu D."/>
            <person name="Zhang Y."/>
        </authorList>
    </citation>
    <scope>NUCLEOTIDE SEQUENCE [LARGE SCALE GENOMIC DNA]</scope>
    <source>
        <strain evidence="2">cv. Niubang</strain>
    </source>
</reference>
<organism evidence="1 2">
    <name type="scientific">Arctium lappa</name>
    <name type="common">Greater burdock</name>
    <name type="synonym">Lappa major</name>
    <dbReference type="NCBI Taxonomy" id="4217"/>
    <lineage>
        <taxon>Eukaryota</taxon>
        <taxon>Viridiplantae</taxon>
        <taxon>Streptophyta</taxon>
        <taxon>Embryophyta</taxon>
        <taxon>Tracheophyta</taxon>
        <taxon>Spermatophyta</taxon>
        <taxon>Magnoliopsida</taxon>
        <taxon>eudicotyledons</taxon>
        <taxon>Gunneridae</taxon>
        <taxon>Pentapetalae</taxon>
        <taxon>asterids</taxon>
        <taxon>campanulids</taxon>
        <taxon>Asterales</taxon>
        <taxon>Asteraceae</taxon>
        <taxon>Carduoideae</taxon>
        <taxon>Cardueae</taxon>
        <taxon>Arctiinae</taxon>
        <taxon>Arctium</taxon>
    </lineage>
</organism>
<gene>
    <name evidence="1" type="ORF">L6452_15607</name>
</gene>